<sequence length="305" mass="35224">MKIGRKSRTRAGSRKNRRNFINRIRQRTSKGSKFKPKGPDMVSINSTVIKADNSYAFTPADGVLNFYQTATKFAQKRKLRREGHSTPFKYENKNNKSYNYSNTSTKRSLKGESSASKVSSSQSRERFVNSKCKSKSVLLMREKTRESINRLLLPARSPSELELTSQDTEIIDSQNFSNQLENIFINHKITDYMHFDYISHCDENYGFKSYFQAEYSHEEVDGLLKIHTYFEHSAGHVLKEKDLPFIPVVLVISGKIGVYHYPKGKKTLLRVLQSKEIIGDYELNFITSRSAQYEVISKAELLRFP</sequence>
<dbReference type="InterPro" id="IPR018490">
    <property type="entry name" value="cNMP-bd_dom_sf"/>
</dbReference>
<feature type="region of interest" description="Disordered" evidence="1">
    <location>
        <begin position="77"/>
        <end position="127"/>
    </location>
</feature>
<accession>A0AAD1U5W7</accession>
<dbReference type="InterPro" id="IPR014710">
    <property type="entry name" value="RmlC-like_jellyroll"/>
</dbReference>
<dbReference type="Proteomes" id="UP001295684">
    <property type="component" value="Unassembled WGS sequence"/>
</dbReference>
<gene>
    <name evidence="2" type="ORF">ECRASSUSDP1_LOCUS2351</name>
</gene>
<dbReference type="EMBL" id="CAMPGE010002242">
    <property type="protein sequence ID" value="CAI2361042.1"/>
    <property type="molecule type" value="Genomic_DNA"/>
</dbReference>
<comment type="caution">
    <text evidence="2">The sequence shown here is derived from an EMBL/GenBank/DDBJ whole genome shotgun (WGS) entry which is preliminary data.</text>
</comment>
<evidence type="ECO:0000313" key="2">
    <source>
        <dbReference type="EMBL" id="CAI2361042.1"/>
    </source>
</evidence>
<name>A0AAD1U5W7_EUPCR</name>
<proteinExistence type="predicted"/>
<dbReference type="AlphaFoldDB" id="A0AAD1U5W7"/>
<dbReference type="Gene3D" id="2.60.120.10">
    <property type="entry name" value="Jelly Rolls"/>
    <property type="match status" value="1"/>
</dbReference>
<protein>
    <submittedName>
        <fullName evidence="2">Uncharacterized protein</fullName>
    </submittedName>
</protein>
<keyword evidence="3" id="KW-1185">Reference proteome</keyword>
<organism evidence="2 3">
    <name type="scientific">Euplotes crassus</name>
    <dbReference type="NCBI Taxonomy" id="5936"/>
    <lineage>
        <taxon>Eukaryota</taxon>
        <taxon>Sar</taxon>
        <taxon>Alveolata</taxon>
        <taxon>Ciliophora</taxon>
        <taxon>Intramacronucleata</taxon>
        <taxon>Spirotrichea</taxon>
        <taxon>Hypotrichia</taxon>
        <taxon>Euplotida</taxon>
        <taxon>Euplotidae</taxon>
        <taxon>Moneuplotes</taxon>
    </lineage>
</organism>
<dbReference type="SUPFAM" id="SSF51206">
    <property type="entry name" value="cAMP-binding domain-like"/>
    <property type="match status" value="1"/>
</dbReference>
<evidence type="ECO:0000256" key="1">
    <source>
        <dbReference type="SAM" id="MobiDB-lite"/>
    </source>
</evidence>
<evidence type="ECO:0000313" key="3">
    <source>
        <dbReference type="Proteomes" id="UP001295684"/>
    </source>
</evidence>
<reference evidence="2" key="1">
    <citation type="submission" date="2023-07" db="EMBL/GenBank/DDBJ databases">
        <authorList>
            <consortium name="AG Swart"/>
            <person name="Singh M."/>
            <person name="Singh A."/>
            <person name="Seah K."/>
            <person name="Emmerich C."/>
        </authorList>
    </citation>
    <scope>NUCLEOTIDE SEQUENCE</scope>
    <source>
        <strain evidence="2">DP1</strain>
    </source>
</reference>
<feature type="compositionally biased region" description="Low complexity" evidence="1">
    <location>
        <begin position="95"/>
        <end position="122"/>
    </location>
</feature>